<reference evidence="4" key="1">
    <citation type="journal article" date="2019" name="Int. J. Syst. Evol. Microbiol.">
        <title>The Global Catalogue of Microorganisms (GCM) 10K type strain sequencing project: providing services to taxonomists for standard genome sequencing and annotation.</title>
        <authorList>
            <consortium name="The Broad Institute Genomics Platform"/>
            <consortium name="The Broad Institute Genome Sequencing Center for Infectious Disease"/>
            <person name="Wu L."/>
            <person name="Ma J."/>
        </authorList>
    </citation>
    <scope>NUCLEOTIDE SEQUENCE [LARGE SCALE GENOMIC DNA]</scope>
    <source>
        <strain evidence="4">CGMCC 1.12295</strain>
    </source>
</reference>
<feature type="domain" description="VWFA" evidence="2">
    <location>
        <begin position="305"/>
        <end position="467"/>
    </location>
</feature>
<accession>A0ABW4KQ45</accession>
<keyword evidence="1" id="KW-0175">Coiled coil</keyword>
<dbReference type="EMBL" id="JBHUEO010000073">
    <property type="protein sequence ID" value="MFD1708373.1"/>
    <property type="molecule type" value="Genomic_DNA"/>
</dbReference>
<dbReference type="Gene3D" id="3.40.50.410">
    <property type="entry name" value="von Willebrand factor, type A domain"/>
    <property type="match status" value="1"/>
</dbReference>
<dbReference type="SUPFAM" id="SSF53300">
    <property type="entry name" value="vWA-like"/>
    <property type="match status" value="1"/>
</dbReference>
<protein>
    <submittedName>
        <fullName evidence="3">VWA domain-containing protein</fullName>
    </submittedName>
</protein>
<dbReference type="RefSeq" id="WP_108897246.1">
    <property type="nucleotide sequence ID" value="NZ_JBHUEO010000073.1"/>
</dbReference>
<evidence type="ECO:0000313" key="4">
    <source>
        <dbReference type="Proteomes" id="UP001597301"/>
    </source>
</evidence>
<name>A0ABW4KQ45_9BACI</name>
<feature type="coiled-coil region" evidence="1">
    <location>
        <begin position="113"/>
        <end position="167"/>
    </location>
</feature>
<dbReference type="SMART" id="SM00327">
    <property type="entry name" value="VWA"/>
    <property type="match status" value="1"/>
</dbReference>
<dbReference type="InterPro" id="IPR036465">
    <property type="entry name" value="vWFA_dom_sf"/>
</dbReference>
<dbReference type="PANTHER" id="PTHR36846">
    <property type="entry name" value="PROTEIN VIAA"/>
    <property type="match status" value="1"/>
</dbReference>
<organism evidence="3 4">
    <name type="scientific">Siminovitchia sediminis</name>
    <dbReference type="NCBI Taxonomy" id="1274353"/>
    <lineage>
        <taxon>Bacteria</taxon>
        <taxon>Bacillati</taxon>
        <taxon>Bacillota</taxon>
        <taxon>Bacilli</taxon>
        <taxon>Bacillales</taxon>
        <taxon>Bacillaceae</taxon>
        <taxon>Siminovitchia</taxon>
    </lineage>
</organism>
<evidence type="ECO:0000259" key="2">
    <source>
        <dbReference type="SMART" id="SM00327"/>
    </source>
</evidence>
<sequence>MKKKSKFSKYEDQSTINMDSFDKRRFHSIYDNSKGMQELAKSYPGFDHLLGDMWGSLYKMKPILKEEVPDHLQQNHAIVERMMSDEDFEQHRIHTKLDELTSAIGTMKFGEETKKWIEQQEQENERMKELMQQLQDLKNNNPDGRQDQQIQETSAALNQELKDALNQPGNGFQQAMQRAMNDTNDLKDKVKSMIGGGSGNEEAELKKVPLREQLALAEALSKNDKLKIVAEWAGRMKAIARKKQKSKHSDSIDRSGVTIGNEIERLLPSELAQYANPITKLDFARRLTEAETLVYDQKGKETLGKGPIVLCLDQSGSMKNLDSQAKGFALALMWIAKRQKRDFCYIPFSSSSEQHIFEKGKISIRDMTRFATNFLGGGTNFQNPLNRALGVINQSRFEKADVIFITDGDDHVGEEFIETFNEKKKDKKFNVLSLVIGPERFHNYVKPFSDQIVGIEDFTDEKGFAAFEI</sequence>
<proteinExistence type="predicted"/>
<dbReference type="Proteomes" id="UP001597301">
    <property type="component" value="Unassembled WGS sequence"/>
</dbReference>
<evidence type="ECO:0000313" key="3">
    <source>
        <dbReference type="EMBL" id="MFD1708373.1"/>
    </source>
</evidence>
<dbReference type="PANTHER" id="PTHR36846:SF1">
    <property type="entry name" value="PROTEIN VIAA"/>
    <property type="match status" value="1"/>
</dbReference>
<dbReference type="InterPro" id="IPR002035">
    <property type="entry name" value="VWF_A"/>
</dbReference>
<evidence type="ECO:0000256" key="1">
    <source>
        <dbReference type="SAM" id="Coils"/>
    </source>
</evidence>
<comment type="caution">
    <text evidence="3">The sequence shown here is derived from an EMBL/GenBank/DDBJ whole genome shotgun (WGS) entry which is preliminary data.</text>
</comment>
<keyword evidence="4" id="KW-1185">Reference proteome</keyword>
<dbReference type="Pfam" id="PF13519">
    <property type="entry name" value="VWA_2"/>
    <property type="match status" value="1"/>
</dbReference>
<gene>
    <name evidence="3" type="ORF">ACFSCZ_16795</name>
</gene>